<dbReference type="Proteomes" id="UP001162162">
    <property type="component" value="Unassembled WGS sequence"/>
</dbReference>
<evidence type="ECO:0000259" key="3">
    <source>
        <dbReference type="Pfam" id="PF01757"/>
    </source>
</evidence>
<evidence type="ECO:0008006" key="7">
    <source>
        <dbReference type="Google" id="ProtNLM"/>
    </source>
</evidence>
<feature type="transmembrane region" description="Helical" evidence="2">
    <location>
        <begin position="285"/>
        <end position="306"/>
    </location>
</feature>
<organism evidence="5 6">
    <name type="scientific">Aromia moschata</name>
    <dbReference type="NCBI Taxonomy" id="1265417"/>
    <lineage>
        <taxon>Eukaryota</taxon>
        <taxon>Metazoa</taxon>
        <taxon>Ecdysozoa</taxon>
        <taxon>Arthropoda</taxon>
        <taxon>Hexapoda</taxon>
        <taxon>Insecta</taxon>
        <taxon>Pterygota</taxon>
        <taxon>Neoptera</taxon>
        <taxon>Endopterygota</taxon>
        <taxon>Coleoptera</taxon>
        <taxon>Polyphaga</taxon>
        <taxon>Cucujiformia</taxon>
        <taxon>Chrysomeloidea</taxon>
        <taxon>Cerambycidae</taxon>
        <taxon>Cerambycinae</taxon>
        <taxon>Callichromatini</taxon>
        <taxon>Aromia</taxon>
    </lineage>
</organism>
<dbReference type="PANTHER" id="PTHR11161:SF71">
    <property type="entry name" value="NOSE RESISTANT-TO-FLUOXETINE PROTEIN N-TERMINAL DOMAIN-CONTAINING PROTEIN"/>
    <property type="match status" value="1"/>
</dbReference>
<reference evidence="5" key="1">
    <citation type="journal article" date="2023" name="Insect Mol. Biol.">
        <title>Genome sequencing provides insights into the evolution of gene families encoding plant cell wall-degrading enzymes in longhorned beetles.</title>
        <authorList>
            <person name="Shin N.R."/>
            <person name="Okamura Y."/>
            <person name="Kirsch R."/>
            <person name="Pauchet Y."/>
        </authorList>
    </citation>
    <scope>NUCLEOTIDE SEQUENCE</scope>
    <source>
        <strain evidence="5">AMC_N1</strain>
    </source>
</reference>
<feature type="domain" description="Nose resistant-to-fluoxetine protein N-terminal" evidence="4">
    <location>
        <begin position="1"/>
        <end position="83"/>
    </location>
</feature>
<proteinExistence type="predicted"/>
<feature type="transmembrane region" description="Helical" evidence="2">
    <location>
        <begin position="381"/>
        <end position="403"/>
    </location>
</feature>
<feature type="transmembrane region" description="Helical" evidence="2">
    <location>
        <begin position="255"/>
        <end position="273"/>
    </location>
</feature>
<dbReference type="GO" id="GO:0016747">
    <property type="term" value="F:acyltransferase activity, transferring groups other than amino-acyl groups"/>
    <property type="evidence" value="ECO:0007669"/>
    <property type="project" value="InterPro"/>
</dbReference>
<name>A0AAV8YTI4_9CUCU</name>
<dbReference type="EMBL" id="JAPWTK010000044">
    <property type="protein sequence ID" value="KAJ8954784.1"/>
    <property type="molecule type" value="Genomic_DNA"/>
</dbReference>
<dbReference type="InterPro" id="IPR006621">
    <property type="entry name" value="Nose-resist-to-fluoxetine_N"/>
</dbReference>
<gene>
    <name evidence="5" type="ORF">NQ318_014895</name>
</gene>
<feature type="transmembrane region" description="Helical" evidence="2">
    <location>
        <begin position="355"/>
        <end position="374"/>
    </location>
</feature>
<evidence type="ECO:0000256" key="1">
    <source>
        <dbReference type="SAM" id="MobiDB-lite"/>
    </source>
</evidence>
<dbReference type="Pfam" id="PF20146">
    <property type="entry name" value="NRF"/>
    <property type="match status" value="1"/>
</dbReference>
<protein>
    <recommendedName>
        <fullName evidence="7">Nose resistant to fluoxetine protein 6</fullName>
    </recommendedName>
</protein>
<feature type="transmembrane region" description="Helical" evidence="2">
    <location>
        <begin position="436"/>
        <end position="452"/>
    </location>
</feature>
<feature type="transmembrane region" description="Helical" evidence="2">
    <location>
        <begin position="536"/>
        <end position="553"/>
    </location>
</feature>
<feature type="transmembrane region" description="Helical" evidence="2">
    <location>
        <begin position="464"/>
        <end position="486"/>
    </location>
</feature>
<feature type="transmembrane region" description="Helical" evidence="2">
    <location>
        <begin position="506"/>
        <end position="524"/>
    </location>
</feature>
<feature type="transmembrane region" description="Helical" evidence="2">
    <location>
        <begin position="573"/>
        <end position="594"/>
    </location>
</feature>
<feature type="domain" description="Acyltransferase 3" evidence="3">
    <location>
        <begin position="209"/>
        <end position="556"/>
    </location>
</feature>
<dbReference type="PANTHER" id="PTHR11161">
    <property type="entry name" value="O-ACYLTRANSFERASE"/>
    <property type="match status" value="1"/>
</dbReference>
<comment type="caution">
    <text evidence="5">The sequence shown here is derived from an EMBL/GenBank/DDBJ whole genome shotgun (WGS) entry which is preliminary data.</text>
</comment>
<dbReference type="InterPro" id="IPR052728">
    <property type="entry name" value="O2_lipid_transport_reg"/>
</dbReference>
<accession>A0AAV8YTI4</accession>
<feature type="transmembrane region" description="Helical" evidence="2">
    <location>
        <begin position="128"/>
        <end position="148"/>
    </location>
</feature>
<keyword evidence="2" id="KW-1133">Transmembrane helix</keyword>
<evidence type="ECO:0000313" key="5">
    <source>
        <dbReference type="EMBL" id="KAJ8954784.1"/>
    </source>
</evidence>
<evidence type="ECO:0000313" key="6">
    <source>
        <dbReference type="Proteomes" id="UP001162162"/>
    </source>
</evidence>
<feature type="compositionally biased region" description="Polar residues" evidence="1">
    <location>
        <begin position="615"/>
        <end position="640"/>
    </location>
</feature>
<dbReference type="Pfam" id="PF01757">
    <property type="entry name" value="Acyl_transf_3"/>
    <property type="match status" value="1"/>
</dbReference>
<evidence type="ECO:0000256" key="2">
    <source>
        <dbReference type="SAM" id="Phobius"/>
    </source>
</evidence>
<sequence length="640" mass="73300">MGHFEQCLSAKAPFLTQYCLASITANIPKPAASRDHLSLDFKPYDSIFQRLYKYNDVSQQSRNVIKMGWCVPASCSILDLEEYLNNYLNKTDNFIRHNNNVTYTAQFSSDLCQNAVEAQYFDNVDISFCFLAVLLIVLVIMATAYDYVKTGRELDEKPFKTHFPDPSYYMVSVAESLSSKLIMAFSARENFLDLTRADESNPSLSILYGVRTIAILAIIMDHRFGTFISSALLNFNYVELQYRSSIACLLFHGDLFVDTFFVLSGLLVVYSLLNQFDKRRMNPGFIILLRYIRLTPVYAFVVFYYATIFNHTGYGPLWKVVAGGDSKDCRKNWWTNLLYISNYVNADHMCMTHSWYLPCDFHYFIIAIGLCLLIKKEKKIGLGTLLVITLTSVIVPFALTILYQRPALLYFYPEFLTGPKVHTDFLLTYSKTHTRATPYCVGMFAGFLYYKLKGSDLHVCRTKSFGIIAASLCLMCVAVFSGKVFYDPYHDYNAIESASYAALHRFAWAVGSVGLLYVTSFGHASFMRKILSWRPWIPLSKLVYGAYLAHMQFQLRSAARFMNPRQITYFDVMALSLSDMVLSFLTALCLYLMIEAPFRRIFRVLLFPSRESPPKTVTENSTVAENMINNNNHPQQDSRL</sequence>
<keyword evidence="2" id="KW-0472">Membrane</keyword>
<evidence type="ECO:0000259" key="4">
    <source>
        <dbReference type="Pfam" id="PF20146"/>
    </source>
</evidence>
<dbReference type="InterPro" id="IPR002656">
    <property type="entry name" value="Acyl_transf_3_dom"/>
</dbReference>
<feature type="region of interest" description="Disordered" evidence="1">
    <location>
        <begin position="612"/>
        <end position="640"/>
    </location>
</feature>
<dbReference type="AlphaFoldDB" id="A0AAV8YTI4"/>
<keyword evidence="2" id="KW-0812">Transmembrane</keyword>
<keyword evidence="6" id="KW-1185">Reference proteome</keyword>